<comment type="caution">
    <text evidence="3">The sequence shown here is derived from an EMBL/GenBank/DDBJ whole genome shotgun (WGS) entry which is preliminary data.</text>
</comment>
<feature type="region of interest" description="Disordered" evidence="1">
    <location>
        <begin position="1"/>
        <end position="63"/>
    </location>
</feature>
<dbReference type="SUPFAM" id="SSF53474">
    <property type="entry name" value="alpha/beta-Hydrolases"/>
    <property type="match status" value="1"/>
</dbReference>
<accession>A0A1J8QFX3</accession>
<dbReference type="AlphaFoldDB" id="A0A1J8QFX3"/>
<dbReference type="Pfam" id="PF09994">
    <property type="entry name" value="T6SS_Tle1-like_cat"/>
    <property type="match status" value="1"/>
</dbReference>
<dbReference type="InterPro" id="IPR029058">
    <property type="entry name" value="AB_hydrolase_fold"/>
</dbReference>
<dbReference type="PANTHER" id="PTHR33840:SF1">
    <property type="entry name" value="TLE1 PHOSPHOLIPASE DOMAIN-CONTAINING PROTEIN"/>
    <property type="match status" value="1"/>
</dbReference>
<dbReference type="EMBL" id="LVVM01006346">
    <property type="protein sequence ID" value="OJA08306.1"/>
    <property type="molecule type" value="Genomic_DNA"/>
</dbReference>
<sequence length="452" mass="50345">MPPHSNPVWTGSRDENVPLTGGMGGRRSPSVARKGSVRMKGSALASPNAEPEIDEDKDEQRDSKRLSKLLKTESELEKAALARALKSLAALQDLHKCACKREEKAEAAQYKSLLAAQKAKSIYYEAKARAEEERARWEGKQVRAQEGRDKEALYVPRRPPRAPGTKRIVVCCDSTWQDGVIMKESWKHTNILKLSRALNPVDERSGVPIPQIVYYQTNVWEAQKIYSQDDDGATGASLINNVQEAYVFISQNYYPGDEIFLFGFSTGAYIARTVAMFIGAVGVLDQAEELKTSLSKWTSHGSRGKRRANSNDDSFSIKCVGVFDTVCSAGLSEELTHESPSTKSIFGFPNNELGQHIERAYHALAIDETRPELNCCKFQQTGGGRRKRQILKQCWFPGSHRDIGGGWKTHDLSDLTLWWMVANIGDMLSIDVAYITSLLDPVAPWGMQPPHK</sequence>
<evidence type="ECO:0000259" key="2">
    <source>
        <dbReference type="Pfam" id="PF09994"/>
    </source>
</evidence>
<organism evidence="3 4">
    <name type="scientific">Rhizopogon vesiculosus</name>
    <dbReference type="NCBI Taxonomy" id="180088"/>
    <lineage>
        <taxon>Eukaryota</taxon>
        <taxon>Fungi</taxon>
        <taxon>Dikarya</taxon>
        <taxon>Basidiomycota</taxon>
        <taxon>Agaricomycotina</taxon>
        <taxon>Agaricomycetes</taxon>
        <taxon>Agaricomycetidae</taxon>
        <taxon>Boletales</taxon>
        <taxon>Suillineae</taxon>
        <taxon>Rhizopogonaceae</taxon>
        <taxon>Rhizopogon</taxon>
    </lineage>
</organism>
<evidence type="ECO:0000256" key="1">
    <source>
        <dbReference type="SAM" id="MobiDB-lite"/>
    </source>
</evidence>
<feature type="domain" description="T6SS Phospholipase effector Tle1-like catalytic" evidence="2">
    <location>
        <begin position="166"/>
        <end position="422"/>
    </location>
</feature>
<proteinExistence type="predicted"/>
<dbReference type="InterPro" id="IPR018712">
    <property type="entry name" value="Tle1-like_cat"/>
</dbReference>
<keyword evidence="4" id="KW-1185">Reference proteome</keyword>
<dbReference type="Proteomes" id="UP000183567">
    <property type="component" value="Unassembled WGS sequence"/>
</dbReference>
<reference evidence="3 4" key="1">
    <citation type="submission" date="2016-03" db="EMBL/GenBank/DDBJ databases">
        <title>Comparative genomics of the ectomycorrhizal sister species Rhizopogon vinicolor and Rhizopogon vesiculosus (Basidiomycota: Boletales) reveals a divergence of the mating type B locus.</title>
        <authorList>
            <person name="Mujic A.B."/>
            <person name="Kuo A."/>
            <person name="Tritt A."/>
            <person name="Lipzen A."/>
            <person name="Chen C."/>
            <person name="Johnson J."/>
            <person name="Sharma A."/>
            <person name="Barry K."/>
            <person name="Grigoriev I.V."/>
            <person name="Spatafora J.W."/>
        </authorList>
    </citation>
    <scope>NUCLEOTIDE SEQUENCE [LARGE SCALE GENOMIC DNA]</scope>
    <source>
        <strain evidence="3 4">AM-OR11-056</strain>
    </source>
</reference>
<evidence type="ECO:0000313" key="3">
    <source>
        <dbReference type="EMBL" id="OJA08306.1"/>
    </source>
</evidence>
<name>A0A1J8QFX3_9AGAM</name>
<dbReference type="PANTHER" id="PTHR33840">
    <property type="match status" value="1"/>
</dbReference>
<dbReference type="STRING" id="180088.A0A1J8QFX3"/>
<gene>
    <name evidence="3" type="ORF">AZE42_07571</name>
</gene>
<protein>
    <recommendedName>
        <fullName evidence="2">T6SS Phospholipase effector Tle1-like catalytic domain-containing protein</fullName>
    </recommendedName>
</protein>
<dbReference type="OrthoDB" id="3057168at2759"/>
<evidence type="ECO:0000313" key="4">
    <source>
        <dbReference type="Proteomes" id="UP000183567"/>
    </source>
</evidence>